<organism evidence="3 4">
    <name type="scientific">Volucribacter amazonae</name>
    <dbReference type="NCBI Taxonomy" id="256731"/>
    <lineage>
        <taxon>Bacteria</taxon>
        <taxon>Pseudomonadati</taxon>
        <taxon>Pseudomonadota</taxon>
        <taxon>Gammaproteobacteria</taxon>
        <taxon>Pasteurellales</taxon>
        <taxon>Pasteurellaceae</taxon>
        <taxon>Volucribacter</taxon>
    </lineage>
</organism>
<dbReference type="InterPro" id="IPR012280">
    <property type="entry name" value="Semialdhyde_DH_dimer_dom"/>
</dbReference>
<dbReference type="RefSeq" id="WP_279571907.1">
    <property type="nucleotide sequence ID" value="NZ_LWID01000001.1"/>
</dbReference>
<accession>A0A9X4PFW8</accession>
<dbReference type="Proteomes" id="UP001155500">
    <property type="component" value="Unassembled WGS sequence"/>
</dbReference>
<evidence type="ECO:0000313" key="3">
    <source>
        <dbReference type="EMBL" id="MDG6894430.1"/>
    </source>
</evidence>
<dbReference type="NCBIfam" id="NF005368">
    <property type="entry name" value="PRK06901.1"/>
    <property type="match status" value="1"/>
</dbReference>
<keyword evidence="4" id="KW-1185">Reference proteome</keyword>
<comment type="similarity">
    <text evidence="1">Belongs to the aspartate-semialdehyde dehydrogenase family.</text>
</comment>
<dbReference type="Pfam" id="PF02774">
    <property type="entry name" value="Semialdhyde_dhC"/>
    <property type="match status" value="1"/>
</dbReference>
<evidence type="ECO:0000313" key="4">
    <source>
        <dbReference type="Proteomes" id="UP001155500"/>
    </source>
</evidence>
<dbReference type="Gene3D" id="3.30.360.10">
    <property type="entry name" value="Dihydrodipicolinate Reductase, domain 2"/>
    <property type="match status" value="1"/>
</dbReference>
<dbReference type="PIRSF" id="PIRSF000148">
    <property type="entry name" value="ASA_dh"/>
    <property type="match status" value="1"/>
</dbReference>
<gene>
    <name evidence="3" type="ORF">A6A20_02020</name>
</gene>
<dbReference type="GO" id="GO:0008652">
    <property type="term" value="P:amino acid biosynthetic process"/>
    <property type="evidence" value="ECO:0007669"/>
    <property type="project" value="InterPro"/>
</dbReference>
<protein>
    <submittedName>
        <fullName evidence="3">Aspartate-semialdehyde dehydrogenase</fullName>
    </submittedName>
</protein>
<dbReference type="InterPro" id="IPR036291">
    <property type="entry name" value="NAD(P)-bd_dom_sf"/>
</dbReference>
<dbReference type="GO" id="GO:0016620">
    <property type="term" value="F:oxidoreductase activity, acting on the aldehyde or oxo group of donors, NAD or NADP as acceptor"/>
    <property type="evidence" value="ECO:0007669"/>
    <property type="project" value="InterPro"/>
</dbReference>
<evidence type="ECO:0000256" key="1">
    <source>
        <dbReference type="ARBA" id="ARBA00010584"/>
    </source>
</evidence>
<dbReference type="SUPFAM" id="SSF51735">
    <property type="entry name" value="NAD(P)-binding Rossmann-fold domains"/>
    <property type="match status" value="1"/>
</dbReference>
<feature type="domain" description="Semialdehyde dehydrogenase dimerisation" evidence="2">
    <location>
        <begin position="148"/>
        <end position="301"/>
    </location>
</feature>
<dbReference type="GO" id="GO:0046983">
    <property type="term" value="F:protein dimerization activity"/>
    <property type="evidence" value="ECO:0007669"/>
    <property type="project" value="InterPro"/>
</dbReference>
<dbReference type="PANTHER" id="PTHR46278:SF2">
    <property type="entry name" value="ASPARTATE-SEMIALDEHYDE DEHYDROGENASE"/>
    <property type="match status" value="1"/>
</dbReference>
<comment type="caution">
    <text evidence="3">The sequence shown here is derived from an EMBL/GenBank/DDBJ whole genome shotgun (WGS) entry which is preliminary data.</text>
</comment>
<dbReference type="AlphaFoldDB" id="A0A9X4PFW8"/>
<dbReference type="EMBL" id="LWID01000001">
    <property type="protein sequence ID" value="MDG6894430.1"/>
    <property type="molecule type" value="Genomic_DNA"/>
</dbReference>
<proteinExistence type="inferred from homology"/>
<dbReference type="PANTHER" id="PTHR46278">
    <property type="entry name" value="DEHYDROGENASE, PUTATIVE-RELATED"/>
    <property type="match status" value="1"/>
</dbReference>
<dbReference type="Gene3D" id="3.40.50.720">
    <property type="entry name" value="NAD(P)-binding Rossmann-like Domain"/>
    <property type="match status" value="1"/>
</dbReference>
<sequence>MNTSLNIAIAAEFSLTHKIVSYLEQTELAIGQLSIADIYPFNEEQGIRFHNKSIAHQDFAEIDWHNVNYLLFAGDIEKVNLLPQATQAGCIVIDIQGVCASLEGVPVVVPSVNEQQLTQLRTHNIVSLPDPQVTQAALALSAFSHENLNQVFITSLLPASYCSHDQVEQLVGQTAQLLNGIPLDEQQQRLAFNVLPQVKTNLSLQLTKIFPQLTQIIFHQVQTPVFYGMAQTLTLSFDYVIEPTQVVAQWQQHPLIKYYDQPLMTPVTNGEMENDQSYCHLHISQLEQVEEQLTLWTVSDEQRFSQAQMAVELLIRINQQEG</sequence>
<reference evidence="3" key="1">
    <citation type="submission" date="2016-03" db="EMBL/GenBank/DDBJ databases">
        <title>Co-evolution between Pasteurellaceae and their hosts.</title>
        <authorList>
            <person name="Hansen M.J."/>
            <person name="Bojesen A.M."/>
            <person name="Planet P."/>
        </authorList>
    </citation>
    <scope>NUCLEOTIDE SEQUENCE</scope>
    <source>
        <strain evidence="3">146/S8/89</strain>
    </source>
</reference>
<name>A0A9X4PFW8_9PAST</name>
<evidence type="ECO:0000259" key="2">
    <source>
        <dbReference type="Pfam" id="PF02774"/>
    </source>
</evidence>
<dbReference type="SUPFAM" id="SSF55347">
    <property type="entry name" value="Glyceraldehyde-3-phosphate dehydrogenase-like, C-terminal domain"/>
    <property type="match status" value="1"/>
</dbReference>